<dbReference type="Pfam" id="PF00672">
    <property type="entry name" value="HAMP"/>
    <property type="match status" value="1"/>
</dbReference>
<sequence>MKNRIFSSLYWRISAVFLLVLILLCGIFMYISVRSASKYSQEVNQKLNGDIATHIEKEVGPFLDKEISEEKVKDIMHAMMAVNPSIEVYLLNTKGDILKYVAPYKKVKLTRVSLDPIIDFIDNNGEVFTLGDDPRNPGRQKVFSATRVVDDNQLLGYVYVVLASEEYETASQTLFNSYILRLSTSSMIIAFLAAVIVGLLAIWVITKNLNMVIQTVNKFKNGDLNARINLKSRGELRMLGDTFNEMADTTVKNIEGLKGLERLRRELLANVSHDLRTPITSIYGYAETLLLKINENDSEEQQRYLNIILQNTEKLKNLVDELFEFSKLEAKQVKLNPEPFSIVELVQDVTAKYKILADKKNIEIATILPDDLPLIYADIALVDRAIQNLVDNAIKYTKEGGKISFEFMKVEKAIQVNIKDTGCGIPEDDLPLIFDRYHKGTNNKEAAPGFGLGLAIVKKIVELHHSIISVKSKINEGTTFSFNLPLYV</sequence>
<evidence type="ECO:0000313" key="11">
    <source>
        <dbReference type="EMBL" id="MDN5214538.1"/>
    </source>
</evidence>
<dbReference type="SUPFAM" id="SSF55874">
    <property type="entry name" value="ATPase domain of HSP90 chaperone/DNA topoisomerase II/histidine kinase"/>
    <property type="match status" value="1"/>
</dbReference>
<dbReference type="Gene3D" id="3.30.565.10">
    <property type="entry name" value="Histidine kinase-like ATPase, C-terminal domain"/>
    <property type="match status" value="1"/>
</dbReference>
<dbReference type="CDD" id="cd00075">
    <property type="entry name" value="HATPase"/>
    <property type="match status" value="1"/>
</dbReference>
<keyword evidence="12" id="KW-1185">Reference proteome</keyword>
<protein>
    <recommendedName>
        <fullName evidence="3">histidine kinase</fullName>
        <ecNumber evidence="3">2.7.13.3</ecNumber>
    </recommendedName>
</protein>
<dbReference type="GO" id="GO:0016301">
    <property type="term" value="F:kinase activity"/>
    <property type="evidence" value="ECO:0007669"/>
    <property type="project" value="UniProtKB-KW"/>
</dbReference>
<dbReference type="InterPro" id="IPR003594">
    <property type="entry name" value="HATPase_dom"/>
</dbReference>
<feature type="domain" description="HAMP" evidence="10">
    <location>
        <begin position="203"/>
        <end position="255"/>
    </location>
</feature>
<dbReference type="CDD" id="cd00082">
    <property type="entry name" value="HisKA"/>
    <property type="match status" value="1"/>
</dbReference>
<keyword evidence="8" id="KW-0472">Membrane</keyword>
<keyword evidence="7" id="KW-0902">Two-component regulatory system</keyword>
<dbReference type="PRINTS" id="PR00344">
    <property type="entry name" value="BCTRLSENSOR"/>
</dbReference>
<keyword evidence="4" id="KW-0597">Phosphoprotein</keyword>
<dbReference type="InterPro" id="IPR003661">
    <property type="entry name" value="HisK_dim/P_dom"/>
</dbReference>
<dbReference type="InterPro" id="IPR036890">
    <property type="entry name" value="HATPase_C_sf"/>
</dbReference>
<dbReference type="EC" id="2.7.13.3" evidence="3"/>
<feature type="transmembrane region" description="Helical" evidence="8">
    <location>
        <begin position="12"/>
        <end position="31"/>
    </location>
</feature>
<dbReference type="SMART" id="SM00387">
    <property type="entry name" value="HATPase_c"/>
    <property type="match status" value="1"/>
</dbReference>
<evidence type="ECO:0000256" key="6">
    <source>
        <dbReference type="ARBA" id="ARBA00022777"/>
    </source>
</evidence>
<keyword evidence="8" id="KW-1133">Transmembrane helix</keyword>
<dbReference type="Pfam" id="PF00512">
    <property type="entry name" value="HisKA"/>
    <property type="match status" value="1"/>
</dbReference>
<dbReference type="PANTHER" id="PTHR45453">
    <property type="entry name" value="PHOSPHATE REGULON SENSOR PROTEIN PHOR"/>
    <property type="match status" value="1"/>
</dbReference>
<dbReference type="Gene3D" id="1.10.287.130">
    <property type="match status" value="1"/>
</dbReference>
<proteinExistence type="predicted"/>
<comment type="caution">
    <text evidence="11">The sequence shown here is derived from an EMBL/GenBank/DDBJ whole genome shotgun (WGS) entry which is preliminary data.</text>
</comment>
<dbReference type="InterPro" id="IPR005467">
    <property type="entry name" value="His_kinase_dom"/>
</dbReference>
<dbReference type="PROSITE" id="PS50109">
    <property type="entry name" value="HIS_KIN"/>
    <property type="match status" value="1"/>
</dbReference>
<dbReference type="Pfam" id="PF02518">
    <property type="entry name" value="HATPase_c"/>
    <property type="match status" value="1"/>
</dbReference>
<dbReference type="InterPro" id="IPR003660">
    <property type="entry name" value="HAMP_dom"/>
</dbReference>
<evidence type="ECO:0000256" key="3">
    <source>
        <dbReference type="ARBA" id="ARBA00012438"/>
    </source>
</evidence>
<evidence type="ECO:0000256" key="8">
    <source>
        <dbReference type="SAM" id="Phobius"/>
    </source>
</evidence>
<dbReference type="SUPFAM" id="SSF47384">
    <property type="entry name" value="Homodimeric domain of signal transducing histidine kinase"/>
    <property type="match status" value="1"/>
</dbReference>
<dbReference type="InterPro" id="IPR036097">
    <property type="entry name" value="HisK_dim/P_sf"/>
</dbReference>
<evidence type="ECO:0000313" key="12">
    <source>
        <dbReference type="Proteomes" id="UP001172083"/>
    </source>
</evidence>
<accession>A0ABT8LA40</accession>
<dbReference type="EMBL" id="JAUJEB010000005">
    <property type="protein sequence ID" value="MDN5214538.1"/>
    <property type="molecule type" value="Genomic_DNA"/>
</dbReference>
<dbReference type="Proteomes" id="UP001172083">
    <property type="component" value="Unassembled WGS sequence"/>
</dbReference>
<dbReference type="Gene3D" id="6.10.340.10">
    <property type="match status" value="1"/>
</dbReference>
<keyword evidence="6 11" id="KW-0418">Kinase</keyword>
<comment type="catalytic activity">
    <reaction evidence="1">
        <text>ATP + protein L-histidine = ADP + protein N-phospho-L-histidine.</text>
        <dbReference type="EC" id="2.7.13.3"/>
    </reaction>
</comment>
<gene>
    <name evidence="11" type="ORF">QQ020_20835</name>
</gene>
<dbReference type="InterPro" id="IPR050351">
    <property type="entry name" value="BphY/WalK/GraS-like"/>
</dbReference>
<reference evidence="11" key="1">
    <citation type="submission" date="2023-06" db="EMBL/GenBank/DDBJ databases">
        <title>Genomic of Agaribacillus aureum.</title>
        <authorList>
            <person name="Wang G."/>
        </authorList>
    </citation>
    <scope>NUCLEOTIDE SEQUENCE</scope>
    <source>
        <strain evidence="11">BMA12</strain>
    </source>
</reference>
<dbReference type="InterPro" id="IPR004358">
    <property type="entry name" value="Sig_transdc_His_kin-like_C"/>
</dbReference>
<dbReference type="SUPFAM" id="SSF158472">
    <property type="entry name" value="HAMP domain-like"/>
    <property type="match status" value="1"/>
</dbReference>
<evidence type="ECO:0000256" key="7">
    <source>
        <dbReference type="ARBA" id="ARBA00023012"/>
    </source>
</evidence>
<comment type="subcellular location">
    <subcellularLocation>
        <location evidence="2">Membrane</location>
    </subcellularLocation>
</comment>
<dbReference type="SMART" id="SM00304">
    <property type="entry name" value="HAMP"/>
    <property type="match status" value="1"/>
</dbReference>
<keyword evidence="8" id="KW-0812">Transmembrane</keyword>
<evidence type="ECO:0000259" key="10">
    <source>
        <dbReference type="PROSITE" id="PS50885"/>
    </source>
</evidence>
<feature type="domain" description="Histidine kinase" evidence="9">
    <location>
        <begin position="270"/>
        <end position="488"/>
    </location>
</feature>
<feature type="transmembrane region" description="Helical" evidence="8">
    <location>
        <begin position="187"/>
        <end position="205"/>
    </location>
</feature>
<evidence type="ECO:0000256" key="1">
    <source>
        <dbReference type="ARBA" id="ARBA00000085"/>
    </source>
</evidence>
<evidence type="ECO:0000259" key="9">
    <source>
        <dbReference type="PROSITE" id="PS50109"/>
    </source>
</evidence>
<evidence type="ECO:0000256" key="2">
    <source>
        <dbReference type="ARBA" id="ARBA00004370"/>
    </source>
</evidence>
<dbReference type="RefSeq" id="WP_346759877.1">
    <property type="nucleotide sequence ID" value="NZ_JAUJEB010000005.1"/>
</dbReference>
<dbReference type="CDD" id="cd06225">
    <property type="entry name" value="HAMP"/>
    <property type="match status" value="1"/>
</dbReference>
<evidence type="ECO:0000256" key="4">
    <source>
        <dbReference type="ARBA" id="ARBA00022553"/>
    </source>
</evidence>
<dbReference type="SMART" id="SM00388">
    <property type="entry name" value="HisKA"/>
    <property type="match status" value="1"/>
</dbReference>
<organism evidence="11 12">
    <name type="scientific">Agaribacillus aureus</name>
    <dbReference type="NCBI Taxonomy" id="3051825"/>
    <lineage>
        <taxon>Bacteria</taxon>
        <taxon>Pseudomonadati</taxon>
        <taxon>Bacteroidota</taxon>
        <taxon>Cytophagia</taxon>
        <taxon>Cytophagales</taxon>
        <taxon>Splendidivirgaceae</taxon>
        <taxon>Agaribacillus</taxon>
    </lineage>
</organism>
<evidence type="ECO:0000256" key="5">
    <source>
        <dbReference type="ARBA" id="ARBA00022679"/>
    </source>
</evidence>
<name>A0ABT8LA40_9BACT</name>
<keyword evidence="5" id="KW-0808">Transferase</keyword>
<dbReference type="PANTHER" id="PTHR45453:SF1">
    <property type="entry name" value="PHOSPHATE REGULON SENSOR PROTEIN PHOR"/>
    <property type="match status" value="1"/>
</dbReference>
<dbReference type="PROSITE" id="PS50885">
    <property type="entry name" value="HAMP"/>
    <property type="match status" value="1"/>
</dbReference>